<dbReference type="Proteomes" id="UP000319411">
    <property type="component" value="Chromosome"/>
</dbReference>
<dbReference type="AlphaFoldDB" id="A0A518XGM5"/>
<dbReference type="Pfam" id="PF05137">
    <property type="entry name" value="PilN"/>
    <property type="match status" value="1"/>
</dbReference>
<organism evidence="2 3">
    <name type="scientific">Candidatus Pantoea soli</name>
    <dbReference type="NCBI Taxonomy" id="3098669"/>
    <lineage>
        <taxon>Bacteria</taxon>
        <taxon>Pseudomonadati</taxon>
        <taxon>Pseudomonadota</taxon>
        <taxon>Gammaproteobacteria</taxon>
        <taxon>Enterobacterales</taxon>
        <taxon>Erwiniaceae</taxon>
        <taxon>Pantoea</taxon>
    </lineage>
</organism>
<dbReference type="InterPro" id="IPR052534">
    <property type="entry name" value="Extracell_DNA_Util/SecSys_Comp"/>
</dbReference>
<keyword evidence="3" id="KW-1185">Reference proteome</keyword>
<protein>
    <submittedName>
        <fullName evidence="2">Fimbrial assembly protein</fullName>
    </submittedName>
</protein>
<evidence type="ECO:0000313" key="3">
    <source>
        <dbReference type="Proteomes" id="UP000319411"/>
    </source>
</evidence>
<dbReference type="KEGG" id="pdis:D8B20_16065"/>
<evidence type="ECO:0000256" key="1">
    <source>
        <dbReference type="SAM" id="Phobius"/>
    </source>
</evidence>
<feature type="transmembrane region" description="Helical" evidence="1">
    <location>
        <begin position="21"/>
        <end position="41"/>
    </location>
</feature>
<keyword evidence="1" id="KW-1133">Transmembrane helix</keyword>
<dbReference type="OrthoDB" id="6519106at2"/>
<sequence>MLAVNLLPWRAQRWRRQQQRSLLLLSGVLASTLLTVLLWWWHGDRLRCGQADALRDLTLTLAALQQQLSQQHALQQQRNALWARWQAAQQQQRAHQHWQRFWLQLPVLMPDTLWLSRLERRQGQLLLEGVAQSVAAVSDFRQQLRRQPLFAAVRQGRVQRQANGDYRFTLSARLQEVTDE</sequence>
<keyword evidence="1" id="KW-0812">Transmembrane</keyword>
<keyword evidence="1" id="KW-0472">Membrane</keyword>
<dbReference type="PANTHER" id="PTHR40278:SF1">
    <property type="entry name" value="DNA UTILIZATION PROTEIN HOFN"/>
    <property type="match status" value="1"/>
</dbReference>
<proteinExistence type="predicted"/>
<evidence type="ECO:0000313" key="2">
    <source>
        <dbReference type="EMBL" id="QDY43299.1"/>
    </source>
</evidence>
<gene>
    <name evidence="2" type="ORF">D8B20_16065</name>
</gene>
<dbReference type="InterPro" id="IPR007813">
    <property type="entry name" value="PilN"/>
</dbReference>
<dbReference type="RefSeq" id="WP_145889821.1">
    <property type="nucleotide sequence ID" value="NZ_CP032702.1"/>
</dbReference>
<accession>A0A518XGM5</accession>
<dbReference type="PANTHER" id="PTHR40278">
    <property type="entry name" value="DNA UTILIZATION PROTEIN HOFN"/>
    <property type="match status" value="1"/>
</dbReference>
<reference evidence="2 3" key="1">
    <citation type="submission" date="2018-10" db="EMBL/GenBank/DDBJ databases">
        <title>Genome Sequencing of Pantoea dispersa DSM 32899.</title>
        <authorList>
            <person name="Nawrath M."/>
            <person name="Ottenheim C."/>
            <person name="Wilm A."/>
            <person name="Zimmermann W."/>
            <person name="Wu J.C."/>
        </authorList>
    </citation>
    <scope>NUCLEOTIDE SEQUENCE [LARGE SCALE GENOMIC DNA]</scope>
    <source>
        <strain evidence="2 3">DSM 32899</strain>
    </source>
</reference>
<name>A0A518XGM5_9GAMM</name>
<dbReference type="EMBL" id="CP032702">
    <property type="protein sequence ID" value="QDY43299.1"/>
    <property type="molecule type" value="Genomic_DNA"/>
</dbReference>